<organism evidence="1 2">
    <name type="scientific">Elsinoe batatas</name>
    <dbReference type="NCBI Taxonomy" id="2601811"/>
    <lineage>
        <taxon>Eukaryota</taxon>
        <taxon>Fungi</taxon>
        <taxon>Dikarya</taxon>
        <taxon>Ascomycota</taxon>
        <taxon>Pezizomycotina</taxon>
        <taxon>Dothideomycetes</taxon>
        <taxon>Dothideomycetidae</taxon>
        <taxon>Myriangiales</taxon>
        <taxon>Elsinoaceae</taxon>
        <taxon>Elsinoe</taxon>
    </lineage>
</organism>
<accession>A0A8K0L3A4</accession>
<reference evidence="1" key="1">
    <citation type="submission" date="2021-07" db="EMBL/GenBank/DDBJ databases">
        <title>Elsinoe batatas strain:CRI-CJ2 Genome sequencing and assembly.</title>
        <authorList>
            <person name="Huang L."/>
        </authorList>
    </citation>
    <scope>NUCLEOTIDE SEQUENCE</scope>
    <source>
        <strain evidence="1">CRI-CJ2</strain>
    </source>
</reference>
<proteinExistence type="predicted"/>
<evidence type="ECO:0000313" key="2">
    <source>
        <dbReference type="Proteomes" id="UP000809789"/>
    </source>
</evidence>
<comment type="caution">
    <text evidence="1">The sequence shown here is derived from an EMBL/GenBank/DDBJ whole genome shotgun (WGS) entry which is preliminary data.</text>
</comment>
<dbReference type="EMBL" id="JAESVG020000008">
    <property type="protein sequence ID" value="KAG8625013.1"/>
    <property type="molecule type" value="Genomic_DNA"/>
</dbReference>
<dbReference type="Proteomes" id="UP000809789">
    <property type="component" value="Unassembled WGS sequence"/>
</dbReference>
<name>A0A8K0L3A4_9PEZI</name>
<dbReference type="OrthoDB" id="185373at2759"/>
<evidence type="ECO:0008006" key="3">
    <source>
        <dbReference type="Google" id="ProtNLM"/>
    </source>
</evidence>
<evidence type="ECO:0000313" key="1">
    <source>
        <dbReference type="EMBL" id="KAG8625013.1"/>
    </source>
</evidence>
<sequence length="766" mass="86386">MLHVAARKSGAVTFAARSTRSAASDLARRDAGLPLSLHIAFSPSVTGPAALKAIPTPVISDSHKHQSSRDQQIQNVYPSIRAVNLETKASAVRRARSKIERYKIIKAKADATRRSLTPSHVDMKDWKIAYRLLLNHTPKDPEAFKKQVRVVKITTSHGSDPLTIDTNRYLLTLRLQSGAQAWTLPDPAPGSRYLTIQGVPHQIEDAIAKLKEQYTSIETVSEEKIQNLLDDSRWRIRSTLNWVTRSEDKQRSRTLNEIGVPITMTTIEFASYVRDITLTKPPRLRMKTDSQHLTGSVETHQRRVSQILVALFKTVSLRSCWSSQASEMALRYLGKHRLYPQARMVLHELEQGQGAKQTAVYDAFLTGPSTAQDLKNFQYGLEVMIRHGVSPSPFTWVLFLRMMNNYDTSICQDIIKEMRTLQMFANPSVRVEIMGIIVPIEYQKWLEGGGSIQGFLEHIASEWTIDSVYHHNIIWELLLYHLHRAQFAEVEVVLNLYIHNLKRQVIRRDILSLCLSNAHRHGNVGAAVKLCKLIIPHTSGHLDGTSINYLFWLAWQRQYLCMVNVLWRYGCLTGHVSYITQNIIRGSILCSPDVTQNLLDLVEKSDDAVAAPTPQEGTYKAQDPTTLVPSKVIRQGVFNRIAAVVSIGLQLGVVEGQNSTRSHGKSPVYMNKQERLAIMKQDMETGGNYRTIVSFEDMLEEAYHRDLEMKRKGFPNTLAGVVAMCPQLPLIEKRSADSAGQIKAKARTNEFYTSVHKALTSKTGKN</sequence>
<dbReference type="AlphaFoldDB" id="A0A8K0L3A4"/>
<gene>
    <name evidence="1" type="ORF">KVT40_006764</name>
</gene>
<protein>
    <recommendedName>
        <fullName evidence="3">Pentatricopeptide repeat domain-containing protein</fullName>
    </recommendedName>
</protein>
<keyword evidence="2" id="KW-1185">Reference proteome</keyword>